<keyword evidence="6" id="KW-0677">Repeat</keyword>
<evidence type="ECO:0000256" key="7">
    <source>
        <dbReference type="ARBA" id="ARBA00022989"/>
    </source>
</evidence>
<protein>
    <recommendedName>
        <fullName evidence="12">Polyamine export protein</fullName>
    </recommendedName>
</protein>
<evidence type="ECO:0000256" key="16">
    <source>
        <dbReference type="SAM" id="SignalP"/>
    </source>
</evidence>
<dbReference type="PANTHER" id="PTHR22777:SF16">
    <property type="entry name" value="POLYAMINE EXPORT PROTEIN"/>
    <property type="match status" value="1"/>
</dbReference>
<dbReference type="Gene3D" id="3.30.465.10">
    <property type="match status" value="1"/>
</dbReference>
<evidence type="ECO:0000256" key="15">
    <source>
        <dbReference type="SAM" id="Phobius"/>
    </source>
</evidence>
<comment type="similarity">
    <text evidence="11">Belongs to the UPF0053 family. PaeA subfamily.</text>
</comment>
<dbReference type="InterPro" id="IPR002550">
    <property type="entry name" value="CNNM"/>
</dbReference>
<evidence type="ECO:0000256" key="8">
    <source>
        <dbReference type="ARBA" id="ARBA00023122"/>
    </source>
</evidence>
<dbReference type="Pfam" id="PF01595">
    <property type="entry name" value="CNNM"/>
    <property type="match status" value="1"/>
</dbReference>
<dbReference type="CDD" id="cd04590">
    <property type="entry name" value="CBS_pair_CorC_HlyC_assoc"/>
    <property type="match status" value="1"/>
</dbReference>
<dbReference type="InterPro" id="IPR036318">
    <property type="entry name" value="FAD-bd_PCMH-like_sf"/>
</dbReference>
<evidence type="ECO:0000256" key="3">
    <source>
        <dbReference type="ARBA" id="ARBA00022475"/>
    </source>
</evidence>
<dbReference type="Gene3D" id="3.10.580.10">
    <property type="entry name" value="CBS-domain"/>
    <property type="match status" value="1"/>
</dbReference>
<dbReference type="OrthoDB" id="9797674at2"/>
<dbReference type="Pfam" id="PF00571">
    <property type="entry name" value="CBS"/>
    <property type="match status" value="1"/>
</dbReference>
<evidence type="ECO:0000256" key="1">
    <source>
        <dbReference type="ARBA" id="ARBA00004429"/>
    </source>
</evidence>
<dbReference type="InterPro" id="IPR044751">
    <property type="entry name" value="Ion_transp-like_CBS"/>
</dbReference>
<dbReference type="GO" id="GO:0005886">
    <property type="term" value="C:plasma membrane"/>
    <property type="evidence" value="ECO:0007669"/>
    <property type="project" value="UniProtKB-SubCell"/>
</dbReference>
<evidence type="ECO:0000256" key="10">
    <source>
        <dbReference type="ARBA" id="ARBA00037177"/>
    </source>
</evidence>
<evidence type="ECO:0000256" key="2">
    <source>
        <dbReference type="ARBA" id="ARBA00022448"/>
    </source>
</evidence>
<accession>A0A1H8FC27</accession>
<evidence type="ECO:0000256" key="4">
    <source>
        <dbReference type="ARBA" id="ARBA00022519"/>
    </source>
</evidence>
<evidence type="ECO:0000259" key="17">
    <source>
        <dbReference type="PROSITE" id="PS51371"/>
    </source>
</evidence>
<comment type="function">
    <text evidence="10">Involved in cadaverine and putrescine tolerance in stationary phase. May facilitate the efflux of both cadaverine and putrescine from the cytoplasm, reducing potentially toxic levels under certain stress conditions.</text>
</comment>
<keyword evidence="20" id="KW-1185">Reference proteome</keyword>
<dbReference type="InterPro" id="IPR016169">
    <property type="entry name" value="FAD-bd_PCMH_sub2"/>
</dbReference>
<dbReference type="EMBL" id="FOCW01000001">
    <property type="protein sequence ID" value="SEN29136.1"/>
    <property type="molecule type" value="Genomic_DNA"/>
</dbReference>
<sequence>MSFTQSLVILLALIAASSFFSMAEIALAASRRVRLRQMADDGDPRADTVLHVQEQPGYYFTAVQIGQNAVAILGGIVGEGSLTPYIADALYWIDNPVVLRHLSAALSFIAIISAFILLSDLLPKRIGMSQPEKFAVRLIRPMQACVALLKPIVWFYSRITDLVLRVSGMPAQRDDRVTPDDILSLAEAGAQSGLLARNEQRVIENVFELDSITVASAMSTRDRIAWFNIDDSDTIIRARITEQPYSTYPVVQDDLDHVIGYVDAKDLFQRALKNEPINLRDPALLHKVLVVPAQVTLAEVLDQFRQVHEDFAVVVNEYSMVVGVVTLNDVMSTVMGDLVAMDEEEMIVRRDDNSWLIDGITPIGDVERALGIDTLPDEDSYETLAGFLMVMLRRIPKRTDTVTVGNFTFEVMDVDSYRIDQVMVTRKTPAVE</sequence>
<dbReference type="PROSITE" id="PS51371">
    <property type="entry name" value="CBS"/>
    <property type="match status" value="1"/>
</dbReference>
<feature type="domain" description="CNNM transmembrane" evidence="18">
    <location>
        <begin position="1"/>
        <end position="199"/>
    </location>
</feature>
<comment type="subcellular location">
    <subcellularLocation>
        <location evidence="1">Cell inner membrane</location>
        <topology evidence="1">Multi-pass membrane protein</topology>
    </subcellularLocation>
</comment>
<keyword evidence="3" id="KW-1003">Cell membrane</keyword>
<name>A0A1H8FC27_9BURK</name>
<keyword evidence="2" id="KW-0813">Transport</keyword>
<dbReference type="PANTHER" id="PTHR22777">
    <property type="entry name" value="HEMOLYSIN-RELATED"/>
    <property type="match status" value="1"/>
</dbReference>
<evidence type="ECO:0000256" key="13">
    <source>
        <dbReference type="PROSITE-ProRule" id="PRU00703"/>
    </source>
</evidence>
<dbReference type="AlphaFoldDB" id="A0A1H8FC27"/>
<dbReference type="Proteomes" id="UP000199531">
    <property type="component" value="Unassembled WGS sequence"/>
</dbReference>
<dbReference type="SUPFAM" id="SSF56176">
    <property type="entry name" value="FAD-binding/transporter-associated domain-like"/>
    <property type="match status" value="1"/>
</dbReference>
<dbReference type="STRING" id="1121117.SAMN02745977_00999"/>
<dbReference type="SUPFAM" id="SSF54631">
    <property type="entry name" value="CBS-domain pair"/>
    <property type="match status" value="1"/>
</dbReference>
<dbReference type="InterPro" id="IPR000644">
    <property type="entry name" value="CBS_dom"/>
</dbReference>
<keyword evidence="4" id="KW-0997">Cell inner membrane</keyword>
<dbReference type="InterPro" id="IPR046342">
    <property type="entry name" value="CBS_dom_sf"/>
</dbReference>
<dbReference type="PROSITE" id="PS51846">
    <property type="entry name" value="CNNM"/>
    <property type="match status" value="1"/>
</dbReference>
<gene>
    <name evidence="19" type="ORF">SAMN02745977_00999</name>
</gene>
<dbReference type="InterPro" id="IPR005170">
    <property type="entry name" value="Transptr-assoc_dom"/>
</dbReference>
<keyword evidence="8 13" id="KW-0129">CBS domain</keyword>
<evidence type="ECO:0000256" key="14">
    <source>
        <dbReference type="PROSITE-ProRule" id="PRU01193"/>
    </source>
</evidence>
<feature type="transmembrane region" description="Helical" evidence="15">
    <location>
        <begin position="102"/>
        <end position="122"/>
    </location>
</feature>
<reference evidence="19 20" key="1">
    <citation type="submission" date="2016-10" db="EMBL/GenBank/DDBJ databases">
        <authorList>
            <person name="de Groot N.N."/>
        </authorList>
    </citation>
    <scope>NUCLEOTIDE SEQUENCE [LARGE SCALE GENOMIC DNA]</scope>
    <source>
        <strain evidence="19 20">DSM 15123</strain>
    </source>
</reference>
<evidence type="ECO:0000259" key="18">
    <source>
        <dbReference type="PROSITE" id="PS51846"/>
    </source>
</evidence>
<evidence type="ECO:0000256" key="12">
    <source>
        <dbReference type="ARBA" id="ARBA00039818"/>
    </source>
</evidence>
<keyword evidence="9 14" id="KW-0472">Membrane</keyword>
<organism evidence="19 20">
    <name type="scientific">Brachymonas denitrificans DSM 15123</name>
    <dbReference type="NCBI Taxonomy" id="1121117"/>
    <lineage>
        <taxon>Bacteria</taxon>
        <taxon>Pseudomonadati</taxon>
        <taxon>Pseudomonadota</taxon>
        <taxon>Betaproteobacteria</taxon>
        <taxon>Burkholderiales</taxon>
        <taxon>Comamonadaceae</taxon>
        <taxon>Brachymonas</taxon>
    </lineage>
</organism>
<keyword evidence="16" id="KW-0732">Signal</keyword>
<proteinExistence type="inferred from homology"/>
<dbReference type="Pfam" id="PF03471">
    <property type="entry name" value="CorC_HlyC"/>
    <property type="match status" value="1"/>
</dbReference>
<dbReference type="GO" id="GO:0050660">
    <property type="term" value="F:flavin adenine dinucleotide binding"/>
    <property type="evidence" value="ECO:0007669"/>
    <property type="project" value="InterPro"/>
</dbReference>
<evidence type="ECO:0000313" key="20">
    <source>
        <dbReference type="Proteomes" id="UP000199531"/>
    </source>
</evidence>
<dbReference type="RefSeq" id="WP_091814576.1">
    <property type="nucleotide sequence ID" value="NZ_FOCW01000001.1"/>
</dbReference>
<keyword evidence="7 14" id="KW-1133">Transmembrane helix</keyword>
<evidence type="ECO:0000256" key="5">
    <source>
        <dbReference type="ARBA" id="ARBA00022692"/>
    </source>
</evidence>
<feature type="chain" id="PRO_5011663080" description="Polyamine export protein" evidence="16">
    <location>
        <begin position="24"/>
        <end position="432"/>
    </location>
</feature>
<feature type="signal peptide" evidence="16">
    <location>
        <begin position="1"/>
        <end position="23"/>
    </location>
</feature>
<evidence type="ECO:0000256" key="6">
    <source>
        <dbReference type="ARBA" id="ARBA00022737"/>
    </source>
</evidence>
<feature type="domain" description="CBS" evidence="17">
    <location>
        <begin position="284"/>
        <end position="343"/>
    </location>
</feature>
<keyword evidence="5 14" id="KW-0812">Transmembrane</keyword>
<evidence type="ECO:0000313" key="19">
    <source>
        <dbReference type="EMBL" id="SEN29136.1"/>
    </source>
</evidence>
<evidence type="ECO:0000256" key="9">
    <source>
        <dbReference type="ARBA" id="ARBA00023136"/>
    </source>
</evidence>
<dbReference type="SMART" id="SM01091">
    <property type="entry name" value="CorC_HlyC"/>
    <property type="match status" value="1"/>
</dbReference>
<evidence type="ECO:0000256" key="11">
    <source>
        <dbReference type="ARBA" id="ARBA00038280"/>
    </source>
</evidence>